<keyword evidence="9 10" id="KW-0807">Transducer</keyword>
<dbReference type="AlphaFoldDB" id="A0AAW1D7A9"/>
<feature type="transmembrane region" description="Helical" evidence="10">
    <location>
        <begin position="265"/>
        <end position="286"/>
    </location>
</feature>
<evidence type="ECO:0000256" key="3">
    <source>
        <dbReference type="ARBA" id="ARBA00022606"/>
    </source>
</evidence>
<comment type="similarity">
    <text evidence="10">Belongs to the insect chemoreceptor superfamily. Heteromeric odorant receptor channel (TC 1.A.69) family.</text>
</comment>
<keyword evidence="8 10" id="KW-0675">Receptor</keyword>
<evidence type="ECO:0000256" key="2">
    <source>
        <dbReference type="ARBA" id="ARBA00022475"/>
    </source>
</evidence>
<dbReference type="GO" id="GO:0005549">
    <property type="term" value="F:odorant binding"/>
    <property type="evidence" value="ECO:0007669"/>
    <property type="project" value="InterPro"/>
</dbReference>
<evidence type="ECO:0000256" key="8">
    <source>
        <dbReference type="ARBA" id="ARBA00023170"/>
    </source>
</evidence>
<sequence>MQLISSCYGLEKEHEPNNLKYLKTFYGLSTLSLLFVQSLLEIGIGEGDLIDALQATPILCGSFHILCKCINIMNNRETVKHILHKLDDLTSDILNNSEHYKYVEKTEKFNEKFSFYVIFVNLLIHPFALTFSLTSFYLSESDQREFSFKIWMPWHHTEEIWTILLDMAYTFLVIMPAVFYAMINYIMLITVTIRLSGLLRILQIQFENKGLNSYSYKLHVNLIQLNRQYNNTFSQQMYLEIMIGSFQPIGFGILIIKAIKNNDLRIIDLGFKAFIAILLPFLLCACGEEIEKQFEKLHDSAYFYPWYKQDVKSRKLTTILLTVTSNPKAWNYTTLMKINLLCFSTVK</sequence>
<organism evidence="11 12">
    <name type="scientific">Rhynocoris fuscipes</name>
    <dbReference type="NCBI Taxonomy" id="488301"/>
    <lineage>
        <taxon>Eukaryota</taxon>
        <taxon>Metazoa</taxon>
        <taxon>Ecdysozoa</taxon>
        <taxon>Arthropoda</taxon>
        <taxon>Hexapoda</taxon>
        <taxon>Insecta</taxon>
        <taxon>Pterygota</taxon>
        <taxon>Neoptera</taxon>
        <taxon>Paraneoptera</taxon>
        <taxon>Hemiptera</taxon>
        <taxon>Heteroptera</taxon>
        <taxon>Panheteroptera</taxon>
        <taxon>Cimicomorpha</taxon>
        <taxon>Reduviidae</taxon>
        <taxon>Harpactorinae</taxon>
        <taxon>Harpactorini</taxon>
        <taxon>Rhynocoris</taxon>
    </lineage>
</organism>
<keyword evidence="12" id="KW-1185">Reference proteome</keyword>
<dbReference type="PANTHER" id="PTHR21137:SF35">
    <property type="entry name" value="ODORANT RECEPTOR 19A-RELATED"/>
    <property type="match status" value="1"/>
</dbReference>
<evidence type="ECO:0000313" key="11">
    <source>
        <dbReference type="EMBL" id="KAK9506886.1"/>
    </source>
</evidence>
<evidence type="ECO:0000256" key="5">
    <source>
        <dbReference type="ARBA" id="ARBA00022725"/>
    </source>
</evidence>
<protein>
    <recommendedName>
        <fullName evidence="10">Odorant receptor</fullName>
    </recommendedName>
</protein>
<evidence type="ECO:0000256" key="6">
    <source>
        <dbReference type="ARBA" id="ARBA00022989"/>
    </source>
</evidence>
<dbReference type="GO" id="GO:0005886">
    <property type="term" value="C:plasma membrane"/>
    <property type="evidence" value="ECO:0007669"/>
    <property type="project" value="UniProtKB-SubCell"/>
</dbReference>
<keyword evidence="5 10" id="KW-0552">Olfaction</keyword>
<proteinExistence type="inferred from homology"/>
<accession>A0AAW1D7A9</accession>
<comment type="subcellular location">
    <subcellularLocation>
        <location evidence="1 10">Cell membrane</location>
        <topology evidence="1 10">Multi-pass membrane protein</topology>
    </subcellularLocation>
</comment>
<keyword evidence="2" id="KW-1003">Cell membrane</keyword>
<feature type="transmembrane region" description="Helical" evidence="10">
    <location>
        <begin position="237"/>
        <end position="259"/>
    </location>
</feature>
<keyword evidence="3 10" id="KW-0716">Sensory transduction</keyword>
<keyword evidence="7 10" id="KW-0472">Membrane</keyword>
<dbReference type="EMBL" id="JAPXFL010000005">
    <property type="protein sequence ID" value="KAK9506886.1"/>
    <property type="molecule type" value="Genomic_DNA"/>
</dbReference>
<evidence type="ECO:0000256" key="7">
    <source>
        <dbReference type="ARBA" id="ARBA00023136"/>
    </source>
</evidence>
<gene>
    <name evidence="11" type="ORF">O3M35_008737</name>
</gene>
<dbReference type="GO" id="GO:0007165">
    <property type="term" value="P:signal transduction"/>
    <property type="evidence" value="ECO:0007669"/>
    <property type="project" value="UniProtKB-KW"/>
</dbReference>
<feature type="transmembrane region" description="Helical" evidence="10">
    <location>
        <begin position="113"/>
        <end position="139"/>
    </location>
</feature>
<dbReference type="PANTHER" id="PTHR21137">
    <property type="entry name" value="ODORANT RECEPTOR"/>
    <property type="match status" value="1"/>
</dbReference>
<dbReference type="InterPro" id="IPR004117">
    <property type="entry name" value="7tm6_olfct_rcpt"/>
</dbReference>
<evidence type="ECO:0000256" key="1">
    <source>
        <dbReference type="ARBA" id="ARBA00004651"/>
    </source>
</evidence>
<dbReference type="Proteomes" id="UP001461498">
    <property type="component" value="Unassembled WGS sequence"/>
</dbReference>
<evidence type="ECO:0000256" key="4">
    <source>
        <dbReference type="ARBA" id="ARBA00022692"/>
    </source>
</evidence>
<evidence type="ECO:0000256" key="10">
    <source>
        <dbReference type="RuleBase" id="RU351113"/>
    </source>
</evidence>
<reference evidence="11 12" key="1">
    <citation type="submission" date="2022-12" db="EMBL/GenBank/DDBJ databases">
        <title>Chromosome-level genome assembly of true bugs.</title>
        <authorList>
            <person name="Ma L."/>
            <person name="Li H."/>
        </authorList>
    </citation>
    <scope>NUCLEOTIDE SEQUENCE [LARGE SCALE GENOMIC DNA]</scope>
    <source>
        <strain evidence="11">Lab_2022b</strain>
    </source>
</reference>
<keyword evidence="4 10" id="KW-0812">Transmembrane</keyword>
<comment type="caution">
    <text evidence="10">Lacks conserved residue(s) required for the propagation of feature annotation.</text>
</comment>
<evidence type="ECO:0000256" key="9">
    <source>
        <dbReference type="ARBA" id="ARBA00023224"/>
    </source>
</evidence>
<name>A0AAW1D7A9_9HEMI</name>
<dbReference type="Pfam" id="PF02949">
    <property type="entry name" value="7tm_6"/>
    <property type="match status" value="1"/>
</dbReference>
<evidence type="ECO:0000313" key="12">
    <source>
        <dbReference type="Proteomes" id="UP001461498"/>
    </source>
</evidence>
<dbReference type="GO" id="GO:0004984">
    <property type="term" value="F:olfactory receptor activity"/>
    <property type="evidence" value="ECO:0007669"/>
    <property type="project" value="InterPro"/>
</dbReference>
<keyword evidence="6 10" id="KW-1133">Transmembrane helix</keyword>
<comment type="caution">
    <text evidence="11">The sequence shown here is derived from an EMBL/GenBank/DDBJ whole genome shotgun (WGS) entry which is preliminary data.</text>
</comment>